<dbReference type="NCBIfam" id="TIGR01447">
    <property type="entry name" value="recD"/>
    <property type="match status" value="1"/>
</dbReference>
<organism evidence="13 14">
    <name type="scientific">Pelagibaculum spongiae</name>
    <dbReference type="NCBI Taxonomy" id="2080658"/>
    <lineage>
        <taxon>Bacteria</taxon>
        <taxon>Pseudomonadati</taxon>
        <taxon>Pseudomonadota</taxon>
        <taxon>Gammaproteobacteria</taxon>
        <taxon>Oceanospirillales</taxon>
        <taxon>Pelagibaculum</taxon>
    </lineage>
</organism>
<evidence type="ECO:0000256" key="1">
    <source>
        <dbReference type="ARBA" id="ARBA00022722"/>
    </source>
</evidence>
<evidence type="ECO:0000256" key="10">
    <source>
        <dbReference type="ARBA" id="ARBA00023235"/>
    </source>
</evidence>
<comment type="function">
    <text evidence="11">A helicase/nuclease that prepares dsDNA breaks (DSB) for recombinational DNA repair. Binds to DSBs and unwinds DNA via a highly rapid and processive ATP-dependent bidirectional helicase activity. Unwinds dsDNA until it encounters a Chi (crossover hotspot instigator) sequence from the 3' direction. Cuts ssDNA a few nucleotides 3' to the Chi site. The properties and activities of the enzyme are changed at Chi. The Chi-altered holoenzyme produces a long 3'-ssDNA overhang and facilitates RecA-binding to the ssDNA for homologous DNA recombination and repair. Holoenzyme degrades any linearized DNA that is unable to undergo homologous recombination. In the holoenzyme this subunit has ssDNA-dependent ATPase and 5'-3' helicase activity. When added to pre-assembled RecBC greatly stimulates nuclease activity and augments holoenzyme processivity. Negatively regulates the RecA-loading ability of RecBCD.</text>
</comment>
<evidence type="ECO:0000256" key="2">
    <source>
        <dbReference type="ARBA" id="ARBA00022741"/>
    </source>
</evidence>
<evidence type="ECO:0000256" key="4">
    <source>
        <dbReference type="ARBA" id="ARBA00022801"/>
    </source>
</evidence>
<evidence type="ECO:0000313" key="13">
    <source>
        <dbReference type="EMBL" id="PVZ63860.1"/>
    </source>
</evidence>
<keyword evidence="2 11" id="KW-0547">Nucleotide-binding</keyword>
<comment type="subunit">
    <text evidence="11">Heterotrimer of RecB, RecC and RecD. All subunits contribute to DNA-binding.</text>
</comment>
<comment type="catalytic activity">
    <reaction evidence="11">
        <text>ATP + H2O = ADP + phosphate + H(+)</text>
        <dbReference type="Rhea" id="RHEA:13065"/>
        <dbReference type="ChEBI" id="CHEBI:15377"/>
        <dbReference type="ChEBI" id="CHEBI:15378"/>
        <dbReference type="ChEBI" id="CHEBI:30616"/>
        <dbReference type="ChEBI" id="CHEBI:43474"/>
        <dbReference type="ChEBI" id="CHEBI:456216"/>
        <dbReference type="EC" id="5.6.2.3"/>
    </reaction>
</comment>
<accession>A0A2V1GNP0</accession>
<feature type="domain" description="UvrD-like helicase C-terminal" evidence="12">
    <location>
        <begin position="554"/>
        <end position="596"/>
    </location>
</feature>
<keyword evidence="14" id="KW-1185">Reference proteome</keyword>
<keyword evidence="6 11" id="KW-0269">Exonuclease</keyword>
<keyword evidence="9 11" id="KW-0234">DNA repair</keyword>
<reference evidence="13 14" key="1">
    <citation type="submission" date="2018-04" db="EMBL/GenBank/DDBJ databases">
        <title>Thalassorhabdus spongiae gen. nov., sp. nov., isolated from a marine sponge in South-West Iceland.</title>
        <authorList>
            <person name="Knobloch S."/>
            <person name="Daussin A."/>
            <person name="Johannsson R."/>
            <person name="Marteinsson V.T."/>
        </authorList>
    </citation>
    <scope>NUCLEOTIDE SEQUENCE [LARGE SCALE GENOMIC DNA]</scope>
    <source>
        <strain evidence="13 14">Hp12</strain>
    </source>
</reference>
<dbReference type="GO" id="GO:0043139">
    <property type="term" value="F:5'-3' DNA helicase activity"/>
    <property type="evidence" value="ECO:0007669"/>
    <property type="project" value="UniProtKB-UniRule"/>
</dbReference>
<keyword evidence="8 11" id="KW-0238">DNA-binding</keyword>
<keyword evidence="1 11" id="KW-0540">Nuclease</keyword>
<dbReference type="GO" id="GO:0005524">
    <property type="term" value="F:ATP binding"/>
    <property type="evidence" value="ECO:0007669"/>
    <property type="project" value="UniProtKB-UniRule"/>
</dbReference>
<keyword evidence="3 11" id="KW-0227">DNA damage</keyword>
<dbReference type="GO" id="GO:0000724">
    <property type="term" value="P:double-strand break repair via homologous recombination"/>
    <property type="evidence" value="ECO:0007669"/>
    <property type="project" value="UniProtKB-UniRule"/>
</dbReference>
<keyword evidence="7 11" id="KW-0067">ATP-binding</keyword>
<dbReference type="Pfam" id="PF13245">
    <property type="entry name" value="AAA_19"/>
    <property type="match status" value="1"/>
</dbReference>
<dbReference type="Pfam" id="PF13538">
    <property type="entry name" value="UvrD_C_2"/>
    <property type="match status" value="1"/>
</dbReference>
<dbReference type="PANTHER" id="PTHR43788">
    <property type="entry name" value="DNA2/NAM7 HELICASE FAMILY MEMBER"/>
    <property type="match status" value="1"/>
</dbReference>
<dbReference type="InterPro" id="IPR041851">
    <property type="entry name" value="RecD_N_sf"/>
</dbReference>
<dbReference type="HAMAP" id="MF_01487">
    <property type="entry name" value="RecD"/>
    <property type="match status" value="1"/>
</dbReference>
<dbReference type="InterPro" id="IPR050534">
    <property type="entry name" value="Coronavir_polyprotein_1ab"/>
</dbReference>
<dbReference type="InterPro" id="IPR006344">
    <property type="entry name" value="RecD"/>
</dbReference>
<dbReference type="AlphaFoldDB" id="A0A2V1GNP0"/>
<proteinExistence type="inferred from homology"/>
<dbReference type="CDD" id="cd18809">
    <property type="entry name" value="SF1_C_RecD"/>
    <property type="match status" value="1"/>
</dbReference>
<comment type="similarity">
    <text evidence="11">Belongs to the RecD family.</text>
</comment>
<sequence length="629" mass="69976">MTSQNTTIVSQDRLPSHPGQALSSVLLRLASDKPNWLTPLIDQLCNAIVQGHSCLELTRLELIERLADGTRQPYGFPALPQLTSQLQSLNLVSDDPKETAPLMLDLTGQAPRLYLYRYWQFELMLIQQIKLSADKDLAVDSSQLLPWLQRLFPTFQAEDNDVDWQLIAALSALLHRFCVISGGPGTGKTTTVIKILALLVALSEQPLKIALAAPTGKAAGRLEESIRQAIVQLGDQNVLPSELIEKLPQKATTLHRLLGVREFSNEFRHGKDNPLQLDLLVVDEGSMVDLALMYRLISALPANCQLILLGDRNQLASVEAGSVLADICSLRPQNCFNRAWAEQLKTLGIELPDRAIADQPLPLSGNIVLLEKSWRFDEKSAIGQLANAVNHAQPERALQLLQSDQWPDIQWLNPETNSQLSLQLDQLLLKHYLPIIEAENAQQALTAFNDFRMLAALRNGNFGVTGLNKRLERLLIARGKIDAANVWYKGRPIIISQNDYALDLYNGDIGICWPEASSENIAEQFQPKMRVYFPLADGSLRQVSPARLPAHQTAWAMTVHKSQGSEFKQCLLVLPESLSPVVSRDLVYTAITRAKKSFQVLVSAKLFTQAIKQQQQRFSGLADKLSKRG</sequence>
<dbReference type="SUPFAM" id="SSF52540">
    <property type="entry name" value="P-loop containing nucleoside triphosphate hydrolases"/>
    <property type="match status" value="2"/>
</dbReference>
<dbReference type="Proteomes" id="UP000244906">
    <property type="component" value="Unassembled WGS sequence"/>
</dbReference>
<evidence type="ECO:0000259" key="12">
    <source>
        <dbReference type="Pfam" id="PF13538"/>
    </source>
</evidence>
<evidence type="ECO:0000313" key="14">
    <source>
        <dbReference type="Proteomes" id="UP000244906"/>
    </source>
</evidence>
<evidence type="ECO:0000256" key="9">
    <source>
        <dbReference type="ARBA" id="ARBA00023204"/>
    </source>
</evidence>
<evidence type="ECO:0000256" key="8">
    <source>
        <dbReference type="ARBA" id="ARBA00023125"/>
    </source>
</evidence>
<keyword evidence="10 11" id="KW-0413">Isomerase</keyword>
<keyword evidence="4 11" id="KW-0378">Hydrolase</keyword>
<comment type="caution">
    <text evidence="13">The sequence shown here is derived from an EMBL/GenBank/DDBJ whole genome shotgun (WGS) entry which is preliminary data.</text>
</comment>
<dbReference type="Gene3D" id="3.40.50.300">
    <property type="entry name" value="P-loop containing nucleotide triphosphate hydrolases"/>
    <property type="match status" value="3"/>
</dbReference>
<evidence type="ECO:0000256" key="3">
    <source>
        <dbReference type="ARBA" id="ARBA00022763"/>
    </source>
</evidence>
<dbReference type="GO" id="GO:0008854">
    <property type="term" value="F:exodeoxyribonuclease V activity"/>
    <property type="evidence" value="ECO:0007669"/>
    <property type="project" value="InterPro"/>
</dbReference>
<protein>
    <recommendedName>
        <fullName evidence="11">RecBCD enzyme subunit RecD</fullName>
        <ecNumber evidence="11">5.6.2.3</ecNumber>
    </recommendedName>
    <alternativeName>
        <fullName evidence="11">DNA 5'-3' helicase subunit RecD</fullName>
    </alternativeName>
    <alternativeName>
        <fullName evidence="11">Exonuclease V subunit RecD</fullName>
        <shortName evidence="11">ExoV subunit RecD</shortName>
    </alternativeName>
    <alternativeName>
        <fullName evidence="11">Helicase/nuclease RecBCD subunit RecD</fullName>
    </alternativeName>
</protein>
<comment type="miscellaneous">
    <text evidence="11">In the RecBCD complex, RecB has a slow 3'-5' helicase, an exonuclease activity and loads RecA onto ssDNA, RecD has a fast 5'-3' helicase activity, while RecC stimulates the ATPase and processivity of the RecB helicase and contributes to recognition of the Chi site.</text>
</comment>
<dbReference type="GO" id="GO:0016887">
    <property type="term" value="F:ATP hydrolysis activity"/>
    <property type="evidence" value="ECO:0007669"/>
    <property type="project" value="RHEA"/>
</dbReference>
<dbReference type="PANTHER" id="PTHR43788:SF6">
    <property type="entry name" value="DNA HELICASE B"/>
    <property type="match status" value="1"/>
</dbReference>
<dbReference type="Gene3D" id="1.10.10.1020">
    <property type="entry name" value="RecBCD complex, subunit RecD, N-terminal domain"/>
    <property type="match status" value="1"/>
</dbReference>
<dbReference type="RefSeq" id="WP_116688945.1">
    <property type="nucleotide sequence ID" value="NZ_CAWNYD010000014.1"/>
</dbReference>
<dbReference type="InterPro" id="IPR027417">
    <property type="entry name" value="P-loop_NTPase"/>
</dbReference>
<dbReference type="GO" id="GO:0009338">
    <property type="term" value="C:exodeoxyribonuclease V complex"/>
    <property type="evidence" value="ECO:0007669"/>
    <property type="project" value="InterPro"/>
</dbReference>
<gene>
    <name evidence="11 13" type="primary">recD</name>
    <name evidence="13" type="ORF">DC094_20240</name>
</gene>
<dbReference type="EMBL" id="QDDL01000014">
    <property type="protein sequence ID" value="PVZ63860.1"/>
    <property type="molecule type" value="Genomic_DNA"/>
</dbReference>
<evidence type="ECO:0000256" key="11">
    <source>
        <dbReference type="HAMAP-Rule" id="MF_01487"/>
    </source>
</evidence>
<dbReference type="GO" id="GO:0017116">
    <property type="term" value="F:single-stranded DNA helicase activity"/>
    <property type="evidence" value="ECO:0007669"/>
    <property type="project" value="TreeGrafter"/>
</dbReference>
<evidence type="ECO:0000256" key="7">
    <source>
        <dbReference type="ARBA" id="ARBA00022840"/>
    </source>
</evidence>
<dbReference type="InterPro" id="IPR027785">
    <property type="entry name" value="UvrD-like_helicase_C"/>
</dbReference>
<keyword evidence="5 11" id="KW-0347">Helicase</keyword>
<dbReference type="EC" id="5.6.2.3" evidence="11"/>
<evidence type="ECO:0000256" key="6">
    <source>
        <dbReference type="ARBA" id="ARBA00022839"/>
    </source>
</evidence>
<name>A0A2V1GNP0_9GAMM</name>
<feature type="binding site" evidence="11">
    <location>
        <begin position="182"/>
        <end position="189"/>
    </location>
    <ligand>
        <name>ATP</name>
        <dbReference type="ChEBI" id="CHEBI:30616"/>
    </ligand>
</feature>
<evidence type="ECO:0000256" key="5">
    <source>
        <dbReference type="ARBA" id="ARBA00022806"/>
    </source>
</evidence>
<dbReference type="GO" id="GO:0003677">
    <property type="term" value="F:DNA binding"/>
    <property type="evidence" value="ECO:0007669"/>
    <property type="project" value="UniProtKB-UniRule"/>
</dbReference>
<dbReference type="OrthoDB" id="9803432at2"/>
<dbReference type="CDD" id="cd17933">
    <property type="entry name" value="DEXSc_RecD-like"/>
    <property type="match status" value="1"/>
</dbReference>